<dbReference type="InterPro" id="IPR003439">
    <property type="entry name" value="ABC_transporter-like_ATP-bd"/>
</dbReference>
<dbReference type="Gene3D" id="3.40.50.300">
    <property type="entry name" value="P-loop containing nucleotide triphosphate hydrolases"/>
    <property type="match status" value="2"/>
</dbReference>
<feature type="transmembrane region" description="Helical" evidence="11">
    <location>
        <begin position="304"/>
        <end position="327"/>
    </location>
</feature>
<dbReference type="eggNOG" id="COG4177">
    <property type="taxonomic scope" value="Bacteria"/>
</dbReference>
<evidence type="ECO:0000256" key="11">
    <source>
        <dbReference type="SAM" id="Phobius"/>
    </source>
</evidence>
<dbReference type="GO" id="GO:0005524">
    <property type="term" value="F:ATP binding"/>
    <property type="evidence" value="ECO:0007669"/>
    <property type="project" value="UniProtKB-KW"/>
</dbReference>
<feature type="transmembrane region" description="Helical" evidence="11">
    <location>
        <begin position="227"/>
        <end position="247"/>
    </location>
</feature>
<dbReference type="InterPro" id="IPR052156">
    <property type="entry name" value="BCAA_Transport_ATP-bd_LivF"/>
</dbReference>
<accession>A7ICE3</accession>
<dbReference type="HOGENOM" id="CLU_006313_0_0_5"/>
<feature type="domain" description="ABC transporter" evidence="12">
    <location>
        <begin position="632"/>
        <end position="863"/>
    </location>
</feature>
<dbReference type="InterPro" id="IPR017871">
    <property type="entry name" value="ABC_transporter-like_CS"/>
</dbReference>
<dbReference type="GO" id="GO:0015807">
    <property type="term" value="P:L-amino acid transport"/>
    <property type="evidence" value="ECO:0007669"/>
    <property type="project" value="TreeGrafter"/>
</dbReference>
<feature type="domain" description="ABC transporter" evidence="12">
    <location>
        <begin position="371"/>
        <end position="612"/>
    </location>
</feature>
<comment type="similarity">
    <text evidence="2">Belongs to the ABC transporter superfamily.</text>
</comment>
<dbReference type="CDD" id="cd03224">
    <property type="entry name" value="ABC_TM1139_LivF_branched"/>
    <property type="match status" value="1"/>
</dbReference>
<feature type="transmembrane region" description="Helical" evidence="11">
    <location>
        <begin position="57"/>
        <end position="76"/>
    </location>
</feature>
<comment type="subcellular location">
    <subcellularLocation>
        <location evidence="1">Cell membrane</location>
        <topology evidence="1">Multi-pass membrane protein</topology>
    </subcellularLocation>
</comment>
<evidence type="ECO:0000256" key="7">
    <source>
        <dbReference type="ARBA" id="ARBA00022840"/>
    </source>
</evidence>
<keyword evidence="7" id="KW-0067">ATP-binding</keyword>
<dbReference type="GO" id="GO:0005886">
    <property type="term" value="C:plasma membrane"/>
    <property type="evidence" value="ECO:0007669"/>
    <property type="project" value="UniProtKB-SubCell"/>
</dbReference>
<dbReference type="GO" id="GO:0016887">
    <property type="term" value="F:ATP hydrolysis activity"/>
    <property type="evidence" value="ECO:0007669"/>
    <property type="project" value="InterPro"/>
</dbReference>
<keyword evidence="5 11" id="KW-0812">Transmembrane</keyword>
<dbReference type="PhylomeDB" id="A7ICE3"/>
<evidence type="ECO:0000313" key="13">
    <source>
        <dbReference type="EMBL" id="ABS65686.1"/>
    </source>
</evidence>
<evidence type="ECO:0000256" key="9">
    <source>
        <dbReference type="ARBA" id="ARBA00022989"/>
    </source>
</evidence>
<dbReference type="PROSITE" id="PS00211">
    <property type="entry name" value="ABC_TRANSPORTER_1"/>
    <property type="match status" value="1"/>
</dbReference>
<feature type="transmembrane region" description="Helical" evidence="11">
    <location>
        <begin position="134"/>
        <end position="155"/>
    </location>
</feature>
<dbReference type="InterPro" id="IPR003593">
    <property type="entry name" value="AAA+_ATPase"/>
</dbReference>
<evidence type="ECO:0000256" key="1">
    <source>
        <dbReference type="ARBA" id="ARBA00004651"/>
    </source>
</evidence>
<proteinExistence type="inferred from homology"/>
<dbReference type="CDD" id="cd06581">
    <property type="entry name" value="TM_PBP1_LivM_like"/>
    <property type="match status" value="1"/>
</dbReference>
<dbReference type="SMART" id="SM00382">
    <property type="entry name" value="AAA"/>
    <property type="match status" value="2"/>
</dbReference>
<evidence type="ECO:0000256" key="6">
    <source>
        <dbReference type="ARBA" id="ARBA00022741"/>
    </source>
</evidence>
<dbReference type="Pfam" id="PF00005">
    <property type="entry name" value="ABC_tran"/>
    <property type="match status" value="2"/>
</dbReference>
<dbReference type="Pfam" id="PF02653">
    <property type="entry name" value="BPD_transp_2"/>
    <property type="match status" value="1"/>
</dbReference>
<evidence type="ECO:0000256" key="10">
    <source>
        <dbReference type="ARBA" id="ARBA00023136"/>
    </source>
</evidence>
<evidence type="ECO:0000256" key="5">
    <source>
        <dbReference type="ARBA" id="ARBA00022692"/>
    </source>
</evidence>
<dbReference type="Proteomes" id="UP000002417">
    <property type="component" value="Chromosome"/>
</dbReference>
<feature type="transmembrane region" description="Helical" evidence="11">
    <location>
        <begin position="267"/>
        <end position="292"/>
    </location>
</feature>
<dbReference type="SUPFAM" id="SSF52540">
    <property type="entry name" value="P-loop containing nucleoside triphosphate hydrolases"/>
    <property type="match status" value="2"/>
</dbReference>
<sequence length="863" mass="91997">MLQPPNSALRPELSARSGKGGAMLARNANLLVAAASLIALPSVLSALGLTLTSASDVVLLAMACMALNLLVGYTGLVSFGHGAWFGLGAYAAALIQHHLLPGWGVVLALPAALVVALAAVPIGFVVLRRRGVYFSLLTLAFTALLFSVAFRWTAVTGGENGIGGVRRGALLGFDLETGTAFYAVVAVVMFVVVFKLQRFVRSPMGSVLVAIRENEQRARFIGYDTRAYKIACFTLSAGVAALAGALMTFNHRFASADPIAVAFSGELLAMVVIGGMRSFLGPALGALFFVLFREFLSMWTPNWLFYFGLLFMAFIVYSPTGLVGVAGRLIAPLRKKSEEAAAMGQRTGARVAALPAGLTARPRWDNPEPVLEAKGLVRSFGGIKAVREGAVAVKDRTLHALIGPNGAGKTTTFNMISGMFPPNAGEIRLAGERIDGLAPEAVCMKGLSRSFQITNLFPTLTVEENLRLGVQATHKSRLDPWRDAAAIPEIVAETREMMDFLGVAGMEKAEAGALSYGGQRLLDMGLALTSRPRVLLLDEPLAGLAAAERTRVSNLIKQISAQVPVLLVEHDIDRVFELADAVTVMADGAVLVDGTVEDARSNKKVQEVYIGSGSAALASRDLQSAATDTPMLTLAKVDAFYGKSRILTDVSLEAKEGEILALLGRNGAGKSTLLKTITGIVKPASGSIMLAGDELAGLSSAAIARRGVGYVPQGRALFHGMSVRHNLELGRLKRITGAGRHFSEEEVLELFPRLKVRLDTAADLLSGGEQQMVAVARALMGDTRVLLLDEPFEGLSPAVTEELFDAFDRLRQSLTLVIVDHHLDVVLNLADRAVVLERGQVMHEGPARPLARDLDLRRQVLWL</sequence>
<name>A7ICE3_XANP2</name>
<evidence type="ECO:0000256" key="3">
    <source>
        <dbReference type="ARBA" id="ARBA00022448"/>
    </source>
</evidence>
<keyword evidence="6" id="KW-0547">Nucleotide-binding</keyword>
<evidence type="ECO:0000256" key="2">
    <source>
        <dbReference type="ARBA" id="ARBA00005417"/>
    </source>
</evidence>
<keyword evidence="4" id="KW-1003">Cell membrane</keyword>
<evidence type="ECO:0000259" key="12">
    <source>
        <dbReference type="PROSITE" id="PS50893"/>
    </source>
</evidence>
<dbReference type="InterPro" id="IPR027417">
    <property type="entry name" value="P-loop_NTPase"/>
</dbReference>
<organism evidence="13 14">
    <name type="scientific">Xanthobacter autotrophicus (strain ATCC BAA-1158 / Py2)</name>
    <dbReference type="NCBI Taxonomy" id="78245"/>
    <lineage>
        <taxon>Bacteria</taxon>
        <taxon>Pseudomonadati</taxon>
        <taxon>Pseudomonadota</taxon>
        <taxon>Alphaproteobacteria</taxon>
        <taxon>Hyphomicrobiales</taxon>
        <taxon>Xanthobacteraceae</taxon>
        <taxon>Xanthobacter</taxon>
    </lineage>
</organism>
<feature type="transmembrane region" description="Helical" evidence="11">
    <location>
        <begin position="28"/>
        <end position="51"/>
    </location>
</feature>
<feature type="transmembrane region" description="Helical" evidence="11">
    <location>
        <begin position="175"/>
        <end position="194"/>
    </location>
</feature>
<dbReference type="AlphaFoldDB" id="A7ICE3"/>
<keyword evidence="9 11" id="KW-1133">Transmembrane helix</keyword>
<dbReference type="PROSITE" id="PS50893">
    <property type="entry name" value="ABC_TRANSPORTER_2"/>
    <property type="match status" value="2"/>
</dbReference>
<dbReference type="EMBL" id="CP000781">
    <property type="protein sequence ID" value="ABS65686.1"/>
    <property type="molecule type" value="Genomic_DNA"/>
</dbReference>
<keyword evidence="3" id="KW-0813">Transport</keyword>
<keyword evidence="14" id="KW-1185">Reference proteome</keyword>
<dbReference type="CDD" id="cd03219">
    <property type="entry name" value="ABC_Mj1267_LivG_branched"/>
    <property type="match status" value="1"/>
</dbReference>
<dbReference type="STRING" id="78245.Xaut_0428"/>
<feature type="transmembrane region" description="Helical" evidence="11">
    <location>
        <begin position="106"/>
        <end position="127"/>
    </location>
</feature>
<dbReference type="PANTHER" id="PTHR43820">
    <property type="entry name" value="HIGH-AFFINITY BRANCHED-CHAIN AMINO ACID TRANSPORT ATP-BINDING PROTEIN LIVF"/>
    <property type="match status" value="1"/>
</dbReference>
<reference evidence="13 14" key="1">
    <citation type="submission" date="2007-07" db="EMBL/GenBank/DDBJ databases">
        <title>Complete sequence of chromosome of Xanthobacter autotrophicus Py2.</title>
        <authorList>
            <consortium name="US DOE Joint Genome Institute"/>
            <person name="Copeland A."/>
            <person name="Lucas S."/>
            <person name="Lapidus A."/>
            <person name="Barry K."/>
            <person name="Glavina del Rio T."/>
            <person name="Hammon N."/>
            <person name="Israni S."/>
            <person name="Dalin E."/>
            <person name="Tice H."/>
            <person name="Pitluck S."/>
            <person name="Sims D."/>
            <person name="Brettin T."/>
            <person name="Bruce D."/>
            <person name="Detter J.C."/>
            <person name="Han C."/>
            <person name="Tapia R."/>
            <person name="Brainard J."/>
            <person name="Schmutz J."/>
            <person name="Larimer F."/>
            <person name="Land M."/>
            <person name="Hauser L."/>
            <person name="Kyrpides N."/>
            <person name="Kim E."/>
            <person name="Ensigns S.A."/>
            <person name="Richardson P."/>
        </authorList>
    </citation>
    <scope>NUCLEOTIDE SEQUENCE [LARGE SCALE GENOMIC DNA]</scope>
    <source>
        <strain evidence="14">ATCC BAA-1158 / Py2</strain>
    </source>
</reference>
<dbReference type="InterPro" id="IPR043428">
    <property type="entry name" value="LivM-like"/>
</dbReference>
<evidence type="ECO:0000256" key="4">
    <source>
        <dbReference type="ARBA" id="ARBA00022475"/>
    </source>
</evidence>
<evidence type="ECO:0000313" key="14">
    <source>
        <dbReference type="Proteomes" id="UP000002417"/>
    </source>
</evidence>
<protein>
    <submittedName>
        <fullName evidence="13">ABC transporter related</fullName>
    </submittedName>
</protein>
<dbReference type="KEGG" id="xau:Xaut_0428"/>
<dbReference type="PANTHER" id="PTHR43820:SF4">
    <property type="entry name" value="HIGH-AFFINITY BRANCHED-CHAIN AMINO ACID TRANSPORT ATP-BINDING PROTEIN LIVF"/>
    <property type="match status" value="1"/>
</dbReference>
<dbReference type="GO" id="GO:0015658">
    <property type="term" value="F:branched-chain amino acid transmembrane transporter activity"/>
    <property type="evidence" value="ECO:0007669"/>
    <property type="project" value="InterPro"/>
</dbReference>
<keyword evidence="8" id="KW-0029">Amino-acid transport</keyword>
<evidence type="ECO:0000256" key="8">
    <source>
        <dbReference type="ARBA" id="ARBA00022970"/>
    </source>
</evidence>
<dbReference type="InterPro" id="IPR001851">
    <property type="entry name" value="ABC_transp_permease"/>
</dbReference>
<gene>
    <name evidence="13" type="ordered locus">Xaut_0428</name>
</gene>
<keyword evidence="10 11" id="KW-0472">Membrane</keyword>
<dbReference type="eggNOG" id="COG1129">
    <property type="taxonomic scope" value="Bacteria"/>
</dbReference>